<dbReference type="AlphaFoldDB" id="A0A9E6XYD4"/>
<dbReference type="Pfam" id="PF16859">
    <property type="entry name" value="TetR_C_11"/>
    <property type="match status" value="1"/>
</dbReference>
<keyword evidence="2 4" id="KW-0238">DNA-binding</keyword>
<protein>
    <submittedName>
        <fullName evidence="6">HTH-type transcriptional regulator</fullName>
    </submittedName>
</protein>
<dbReference type="InterPro" id="IPR036271">
    <property type="entry name" value="Tet_transcr_reg_TetR-rel_C_sf"/>
</dbReference>
<dbReference type="Proteomes" id="UP001162834">
    <property type="component" value="Chromosome"/>
</dbReference>
<dbReference type="InterPro" id="IPR001647">
    <property type="entry name" value="HTH_TetR"/>
</dbReference>
<evidence type="ECO:0000256" key="1">
    <source>
        <dbReference type="ARBA" id="ARBA00023015"/>
    </source>
</evidence>
<dbReference type="KEGG" id="sbae:DSM104329_02557"/>
<name>A0A9E6XYD4_9ACTN</name>
<dbReference type="RefSeq" id="WP_259315834.1">
    <property type="nucleotide sequence ID" value="NZ_CP087164.1"/>
</dbReference>
<dbReference type="GO" id="GO:0003700">
    <property type="term" value="F:DNA-binding transcription factor activity"/>
    <property type="evidence" value="ECO:0007669"/>
    <property type="project" value="TreeGrafter"/>
</dbReference>
<dbReference type="Gene3D" id="1.10.357.10">
    <property type="entry name" value="Tetracycline Repressor, domain 2"/>
    <property type="match status" value="1"/>
</dbReference>
<feature type="DNA-binding region" description="H-T-H motif" evidence="4">
    <location>
        <begin position="29"/>
        <end position="48"/>
    </location>
</feature>
<dbReference type="SUPFAM" id="SSF46689">
    <property type="entry name" value="Homeodomain-like"/>
    <property type="match status" value="1"/>
</dbReference>
<evidence type="ECO:0000256" key="4">
    <source>
        <dbReference type="PROSITE-ProRule" id="PRU00335"/>
    </source>
</evidence>
<gene>
    <name evidence="6" type="ORF">DSM104329_02557</name>
</gene>
<sequence>MATRSETSRSAILEATVALLEDTTVQKLSIEAIAKRAGVGKTTIYRWWPSKAAVVIDAFMEHHLVKTPIPADLSVREALAVHLRSLIRQYAGPEGRLVAQIIAEGQYDPSTLADFRGRFWDGRRAAIHDLLERGVRSGEIREGVDVDLLVEMLYSPVYLRLLFGYRPLSEDYAEQAIDVAFAGMAAPPAAVSR</sequence>
<dbReference type="PANTHER" id="PTHR30055">
    <property type="entry name" value="HTH-TYPE TRANSCRIPTIONAL REGULATOR RUTR"/>
    <property type="match status" value="1"/>
</dbReference>
<keyword evidence="1" id="KW-0805">Transcription regulation</keyword>
<keyword evidence="3" id="KW-0804">Transcription</keyword>
<evidence type="ECO:0000256" key="3">
    <source>
        <dbReference type="ARBA" id="ARBA00023163"/>
    </source>
</evidence>
<evidence type="ECO:0000259" key="5">
    <source>
        <dbReference type="PROSITE" id="PS50977"/>
    </source>
</evidence>
<feature type="domain" description="HTH tetR-type" evidence="5">
    <location>
        <begin position="6"/>
        <end position="66"/>
    </location>
</feature>
<dbReference type="InterPro" id="IPR009057">
    <property type="entry name" value="Homeodomain-like_sf"/>
</dbReference>
<dbReference type="Gene3D" id="1.10.10.60">
    <property type="entry name" value="Homeodomain-like"/>
    <property type="match status" value="1"/>
</dbReference>
<dbReference type="Pfam" id="PF00440">
    <property type="entry name" value="TetR_N"/>
    <property type="match status" value="1"/>
</dbReference>
<dbReference type="GO" id="GO:0000976">
    <property type="term" value="F:transcription cis-regulatory region binding"/>
    <property type="evidence" value="ECO:0007669"/>
    <property type="project" value="TreeGrafter"/>
</dbReference>
<evidence type="ECO:0000313" key="7">
    <source>
        <dbReference type="Proteomes" id="UP001162834"/>
    </source>
</evidence>
<proteinExistence type="predicted"/>
<dbReference type="PANTHER" id="PTHR30055:SF148">
    <property type="entry name" value="TETR-FAMILY TRANSCRIPTIONAL REGULATOR"/>
    <property type="match status" value="1"/>
</dbReference>
<dbReference type="InterPro" id="IPR050109">
    <property type="entry name" value="HTH-type_TetR-like_transc_reg"/>
</dbReference>
<dbReference type="InterPro" id="IPR011075">
    <property type="entry name" value="TetR_C"/>
</dbReference>
<reference evidence="6" key="1">
    <citation type="journal article" date="2022" name="Int. J. Syst. Evol. Microbiol.">
        <title>Pseudomonas aegrilactucae sp. nov. and Pseudomonas morbosilactucae sp. nov., pathogens causing bacterial rot of lettuce in Japan.</title>
        <authorList>
            <person name="Sawada H."/>
            <person name="Fujikawa T."/>
            <person name="Satou M."/>
        </authorList>
    </citation>
    <scope>NUCLEOTIDE SEQUENCE</scope>
    <source>
        <strain evidence="6">0166_1</strain>
    </source>
</reference>
<dbReference type="SUPFAM" id="SSF48498">
    <property type="entry name" value="Tetracyclin repressor-like, C-terminal domain"/>
    <property type="match status" value="1"/>
</dbReference>
<evidence type="ECO:0000256" key="2">
    <source>
        <dbReference type="ARBA" id="ARBA00023125"/>
    </source>
</evidence>
<keyword evidence="7" id="KW-1185">Reference proteome</keyword>
<organism evidence="6 7">
    <name type="scientific">Capillimicrobium parvum</name>
    <dbReference type="NCBI Taxonomy" id="2884022"/>
    <lineage>
        <taxon>Bacteria</taxon>
        <taxon>Bacillati</taxon>
        <taxon>Actinomycetota</taxon>
        <taxon>Thermoleophilia</taxon>
        <taxon>Solirubrobacterales</taxon>
        <taxon>Capillimicrobiaceae</taxon>
        <taxon>Capillimicrobium</taxon>
    </lineage>
</organism>
<evidence type="ECO:0000313" key="6">
    <source>
        <dbReference type="EMBL" id="UGS36157.1"/>
    </source>
</evidence>
<dbReference type="PROSITE" id="PS50977">
    <property type="entry name" value="HTH_TETR_2"/>
    <property type="match status" value="1"/>
</dbReference>
<dbReference type="EMBL" id="CP087164">
    <property type="protein sequence ID" value="UGS36157.1"/>
    <property type="molecule type" value="Genomic_DNA"/>
</dbReference>
<accession>A0A9E6XYD4</accession>